<dbReference type="Pfam" id="PF00696">
    <property type="entry name" value="AA_kinase"/>
    <property type="match status" value="1"/>
</dbReference>
<dbReference type="PRINTS" id="PR01469">
    <property type="entry name" value="CARBMTKINASE"/>
</dbReference>
<dbReference type="PANTHER" id="PTHR30409">
    <property type="entry name" value="CARBAMATE KINASE"/>
    <property type="match status" value="1"/>
</dbReference>
<dbReference type="PANTHER" id="PTHR30409:SF1">
    <property type="entry name" value="CARBAMATE KINASE-RELATED"/>
    <property type="match status" value="1"/>
</dbReference>
<evidence type="ECO:0000256" key="2">
    <source>
        <dbReference type="ARBA" id="ARBA00022679"/>
    </source>
</evidence>
<dbReference type="InterPro" id="IPR001048">
    <property type="entry name" value="Asp/Glu/Uridylate_kinase"/>
</dbReference>
<dbReference type="GO" id="GO:0008804">
    <property type="term" value="F:carbamate kinase activity"/>
    <property type="evidence" value="ECO:0007669"/>
    <property type="project" value="InterPro"/>
</dbReference>
<dbReference type="SUPFAM" id="SSF53633">
    <property type="entry name" value="Carbamate kinase-like"/>
    <property type="match status" value="1"/>
</dbReference>
<evidence type="ECO:0000313" key="6">
    <source>
        <dbReference type="EMBL" id="MBB5789378.1"/>
    </source>
</evidence>
<dbReference type="Proteomes" id="UP000542813">
    <property type="component" value="Unassembled WGS sequence"/>
</dbReference>
<dbReference type="GO" id="GO:0005829">
    <property type="term" value="C:cytosol"/>
    <property type="evidence" value="ECO:0007669"/>
    <property type="project" value="TreeGrafter"/>
</dbReference>
<accession>A0A7W9GSS6</accession>
<sequence>MRVLIALGGNAMTSADGRARPGDQIVAVTVAMEPVADLVAAGYDVVLTHGNGPQVGNLLVKNELAAAVVPPVPLDWCGAQTQGTIGFIVIDALERALAARGVRRRVAAVVTRTLVDAADPGFARPTKPIGRYLPRDEAAVLIDHGETWEDRGARGWRRVVASPEPLEVLDAPAAAALLAAGFVVVANGGGGIPVVREADGEVRGVEAVVDKDLGAALLGRALGADVLVIATDVDGAVLGFGTPKARPLTTVDVPTLRGYAAEGHFASGSMGPKVEAACRFVEQGGRRAVITTLGRIADAVVAEAGSDSAGTTVLPADITREVAGHA</sequence>
<dbReference type="PIRSF" id="PIRSF000723">
    <property type="entry name" value="Carbamate_kin"/>
    <property type="match status" value="1"/>
</dbReference>
<dbReference type="Gene3D" id="3.40.1160.10">
    <property type="entry name" value="Acetylglutamate kinase-like"/>
    <property type="match status" value="1"/>
</dbReference>
<protein>
    <recommendedName>
        <fullName evidence="4">Carbamate kinase</fullName>
    </recommendedName>
</protein>
<dbReference type="InterPro" id="IPR003964">
    <property type="entry name" value="Carb_kinase"/>
</dbReference>
<name>A0A7W9GSS6_9ACTN</name>
<dbReference type="GO" id="GO:0019546">
    <property type="term" value="P:L-arginine deiminase pathway"/>
    <property type="evidence" value="ECO:0007669"/>
    <property type="project" value="TreeGrafter"/>
</dbReference>
<dbReference type="NCBIfam" id="NF009007">
    <property type="entry name" value="PRK12352.1"/>
    <property type="match status" value="1"/>
</dbReference>
<dbReference type="InterPro" id="IPR036393">
    <property type="entry name" value="AceGlu_kinase-like_sf"/>
</dbReference>
<feature type="domain" description="Aspartate/glutamate/uridylate kinase" evidence="5">
    <location>
        <begin position="1"/>
        <end position="291"/>
    </location>
</feature>
<keyword evidence="2 4" id="KW-0808">Transferase</keyword>
<organism evidence="6 7">
    <name type="scientific">Jiangella mangrovi</name>
    <dbReference type="NCBI Taxonomy" id="1524084"/>
    <lineage>
        <taxon>Bacteria</taxon>
        <taxon>Bacillati</taxon>
        <taxon>Actinomycetota</taxon>
        <taxon>Actinomycetes</taxon>
        <taxon>Jiangellales</taxon>
        <taxon>Jiangellaceae</taxon>
        <taxon>Jiangella</taxon>
    </lineage>
</organism>
<reference evidence="6 7" key="1">
    <citation type="submission" date="2020-08" db="EMBL/GenBank/DDBJ databases">
        <title>Sequencing the genomes of 1000 actinobacteria strains.</title>
        <authorList>
            <person name="Klenk H.-P."/>
        </authorList>
    </citation>
    <scope>NUCLEOTIDE SEQUENCE [LARGE SCALE GENOMIC DNA]</scope>
    <source>
        <strain evidence="6 7">DSM 102122</strain>
    </source>
</reference>
<dbReference type="EMBL" id="JACHMM010000001">
    <property type="protein sequence ID" value="MBB5789378.1"/>
    <property type="molecule type" value="Genomic_DNA"/>
</dbReference>
<comment type="similarity">
    <text evidence="1 4">Belongs to the carbamate kinase family.</text>
</comment>
<evidence type="ECO:0000259" key="5">
    <source>
        <dbReference type="Pfam" id="PF00696"/>
    </source>
</evidence>
<keyword evidence="7" id="KW-1185">Reference proteome</keyword>
<evidence type="ECO:0000256" key="1">
    <source>
        <dbReference type="ARBA" id="ARBA00011066"/>
    </source>
</evidence>
<evidence type="ECO:0000256" key="3">
    <source>
        <dbReference type="ARBA" id="ARBA00022777"/>
    </source>
</evidence>
<proteinExistence type="inferred from homology"/>
<dbReference type="AlphaFoldDB" id="A0A7W9GSS6"/>
<keyword evidence="3 4" id="KW-0418">Kinase</keyword>
<evidence type="ECO:0000256" key="4">
    <source>
        <dbReference type="PIRNR" id="PIRNR000723"/>
    </source>
</evidence>
<dbReference type="RefSeq" id="WP_184824711.1">
    <property type="nucleotide sequence ID" value="NZ_JACHMM010000001.1"/>
</dbReference>
<dbReference type="CDD" id="cd04235">
    <property type="entry name" value="AAK_CK"/>
    <property type="match status" value="1"/>
</dbReference>
<comment type="caution">
    <text evidence="6">The sequence shown here is derived from an EMBL/GenBank/DDBJ whole genome shotgun (WGS) entry which is preliminary data.</text>
</comment>
<gene>
    <name evidence="6" type="ORF">HD601_003953</name>
</gene>
<evidence type="ECO:0000313" key="7">
    <source>
        <dbReference type="Proteomes" id="UP000542813"/>
    </source>
</evidence>